<organism evidence="1 2">
    <name type="scientific">Scortum barcoo</name>
    <name type="common">barcoo grunter</name>
    <dbReference type="NCBI Taxonomy" id="214431"/>
    <lineage>
        <taxon>Eukaryota</taxon>
        <taxon>Metazoa</taxon>
        <taxon>Chordata</taxon>
        <taxon>Craniata</taxon>
        <taxon>Vertebrata</taxon>
        <taxon>Euteleostomi</taxon>
        <taxon>Actinopterygii</taxon>
        <taxon>Neopterygii</taxon>
        <taxon>Teleostei</taxon>
        <taxon>Neoteleostei</taxon>
        <taxon>Acanthomorphata</taxon>
        <taxon>Eupercaria</taxon>
        <taxon>Centrarchiformes</taxon>
        <taxon>Terapontoidei</taxon>
        <taxon>Terapontidae</taxon>
        <taxon>Scortum</taxon>
    </lineage>
</organism>
<dbReference type="EMBL" id="CM041545">
    <property type="protein sequence ID" value="KAI3361647.1"/>
    <property type="molecule type" value="Genomic_DNA"/>
</dbReference>
<comment type="caution">
    <text evidence="1">The sequence shown here is derived from an EMBL/GenBank/DDBJ whole genome shotgun (WGS) entry which is preliminary data.</text>
</comment>
<evidence type="ECO:0000313" key="1">
    <source>
        <dbReference type="EMBL" id="KAI3361647.1"/>
    </source>
</evidence>
<reference evidence="1" key="1">
    <citation type="submission" date="2022-04" db="EMBL/GenBank/DDBJ databases">
        <title>Jade perch genome.</title>
        <authorList>
            <person name="Chao B."/>
        </authorList>
    </citation>
    <scope>NUCLEOTIDE SEQUENCE</scope>
    <source>
        <strain evidence="1">CB-2022</strain>
    </source>
</reference>
<sequence length="353" mass="38591">MKVNGHLCNGLLDSGSRVSIIFESWYQKYLADTTIHPVNKLNIWGLSDTDYPYHGYVVVDIEFPKKVAGTPTALSVLALVCSDPPGPYQTPVILGTNTKANWSKRLAQLREDEIGVTVAHTFGIQNTCPAKDKDKIMDWSKEEDDDVGYVQLEGPSPLTLPAATSGKVVCKVVLGKSLPNDILIVEASTTASLPSGILLQPMVIPSNAVDMNQLTVLVQNESQNEGTIPVGAVLGHLCVTDVVTTISKQKSATEEFDAGMINFGESPVPEGWKARLRQKLLERTDVFSLHELDVGLAKEVEHTIRLSDSRPFRERSRSIAPADIDDVRCHIQKLLTAGIIRVQKSIRIAHSCC</sequence>
<name>A0ACB8W0Y4_9TELE</name>
<evidence type="ECO:0000313" key="2">
    <source>
        <dbReference type="Proteomes" id="UP000831701"/>
    </source>
</evidence>
<protein>
    <submittedName>
        <fullName evidence="1">Uncharacterized protein</fullName>
    </submittedName>
</protein>
<dbReference type="Proteomes" id="UP000831701">
    <property type="component" value="Chromosome 15"/>
</dbReference>
<proteinExistence type="predicted"/>
<gene>
    <name evidence="1" type="ORF">L3Q82_002012</name>
</gene>
<keyword evidence="2" id="KW-1185">Reference proteome</keyword>
<accession>A0ACB8W0Y4</accession>